<dbReference type="EMBL" id="BPLR01011997">
    <property type="protein sequence ID" value="GIY50618.1"/>
    <property type="molecule type" value="Genomic_DNA"/>
</dbReference>
<keyword evidence="2" id="KW-1185">Reference proteome</keyword>
<protein>
    <submittedName>
        <fullName evidence="1">Uncharacterized protein</fullName>
    </submittedName>
</protein>
<dbReference type="Proteomes" id="UP001054945">
    <property type="component" value="Unassembled WGS sequence"/>
</dbReference>
<name>A0AAV4TWA4_CAEEX</name>
<organism evidence="1 2">
    <name type="scientific">Caerostris extrusa</name>
    <name type="common">Bark spider</name>
    <name type="synonym">Caerostris bankana</name>
    <dbReference type="NCBI Taxonomy" id="172846"/>
    <lineage>
        <taxon>Eukaryota</taxon>
        <taxon>Metazoa</taxon>
        <taxon>Ecdysozoa</taxon>
        <taxon>Arthropoda</taxon>
        <taxon>Chelicerata</taxon>
        <taxon>Arachnida</taxon>
        <taxon>Araneae</taxon>
        <taxon>Araneomorphae</taxon>
        <taxon>Entelegynae</taxon>
        <taxon>Araneoidea</taxon>
        <taxon>Araneidae</taxon>
        <taxon>Caerostris</taxon>
    </lineage>
</organism>
<evidence type="ECO:0000313" key="2">
    <source>
        <dbReference type="Proteomes" id="UP001054945"/>
    </source>
</evidence>
<proteinExistence type="predicted"/>
<reference evidence="1 2" key="1">
    <citation type="submission" date="2021-06" db="EMBL/GenBank/DDBJ databases">
        <title>Caerostris extrusa draft genome.</title>
        <authorList>
            <person name="Kono N."/>
            <person name="Arakawa K."/>
        </authorList>
    </citation>
    <scope>NUCLEOTIDE SEQUENCE [LARGE SCALE GENOMIC DNA]</scope>
</reference>
<evidence type="ECO:0000313" key="1">
    <source>
        <dbReference type="EMBL" id="GIY50618.1"/>
    </source>
</evidence>
<dbReference type="AlphaFoldDB" id="A0AAV4TWA4"/>
<accession>A0AAV4TWA4</accession>
<gene>
    <name evidence="1" type="ORF">CEXT_504821</name>
</gene>
<comment type="caution">
    <text evidence="1">The sequence shown here is derived from an EMBL/GenBank/DDBJ whole genome shotgun (WGS) entry which is preliminary data.</text>
</comment>
<sequence length="160" mass="18053">MLPTANLKKAEDVTNPLKPSSATTYSTAPFHPMTWINAFPKCLTEIEKDLIRFPNSNLQFRSNNFLPLPSARFTIAVYSSLAIKSNAPRWLNGFSSIPAIDESMSRQVCSNQLPTSDKGESQGSFYLLGRWSLFKRANLTFHSFYRDTQKRSSSLGFSCR</sequence>